<dbReference type="eggNOG" id="ENOG502REZ6">
    <property type="taxonomic scope" value="Eukaryota"/>
</dbReference>
<name>C9S7R4_VERA1</name>
<dbReference type="KEGG" id="val:VDBG_00908"/>
<organism evidence="3">
    <name type="scientific">Verticillium alfalfae (strain VaMs.102 / ATCC MYA-4576 / FGSC 10136)</name>
    <name type="common">Verticillium wilt of alfalfa</name>
    <name type="synonym">Verticillium albo-atrum</name>
    <dbReference type="NCBI Taxonomy" id="526221"/>
    <lineage>
        <taxon>Eukaryota</taxon>
        <taxon>Fungi</taxon>
        <taxon>Dikarya</taxon>
        <taxon>Ascomycota</taxon>
        <taxon>Pezizomycotina</taxon>
        <taxon>Sordariomycetes</taxon>
        <taxon>Hypocreomycetidae</taxon>
        <taxon>Glomerellales</taxon>
        <taxon>Plectosphaerellaceae</taxon>
        <taxon>Verticillium</taxon>
    </lineage>
</organism>
<dbReference type="PANTHER" id="PTHR37992">
    <property type="entry name" value="EXPRESSED PROTEIN"/>
    <property type="match status" value="1"/>
</dbReference>
<feature type="transmembrane region" description="Helical" evidence="1">
    <location>
        <begin position="26"/>
        <end position="45"/>
    </location>
</feature>
<accession>C9S7R4</accession>
<dbReference type="PANTHER" id="PTHR37992:SF1">
    <property type="entry name" value="DUF1774-DOMAIN-CONTAINING PROTEIN"/>
    <property type="match status" value="1"/>
</dbReference>
<evidence type="ECO:0000256" key="1">
    <source>
        <dbReference type="SAM" id="Phobius"/>
    </source>
</evidence>
<protein>
    <submittedName>
        <fullName evidence="2">Uncharacterized protein</fullName>
    </submittedName>
</protein>
<dbReference type="Proteomes" id="UP000008698">
    <property type="component" value="Unassembled WGS sequence"/>
</dbReference>
<dbReference type="GeneID" id="9530804"/>
<evidence type="ECO:0000313" key="2">
    <source>
        <dbReference type="EMBL" id="EEY14799.1"/>
    </source>
</evidence>
<reference evidence="3" key="1">
    <citation type="journal article" date="2011" name="PLoS Pathog.">
        <title>Comparative genomics yields insights into niche adaptation of plant vascular wilt pathogens.</title>
        <authorList>
            <person name="Klosterman S.J."/>
            <person name="Subbarao K.V."/>
            <person name="Kang S."/>
            <person name="Veronese P."/>
            <person name="Gold S.E."/>
            <person name="Thomma B.P.H.J."/>
            <person name="Chen Z."/>
            <person name="Henrissat B."/>
            <person name="Lee Y.-H."/>
            <person name="Park J."/>
            <person name="Garcia-Pedrajas M.D."/>
            <person name="Barbara D.J."/>
            <person name="Anchieta A."/>
            <person name="de Jonge R."/>
            <person name="Santhanam P."/>
            <person name="Maruthachalam K."/>
            <person name="Atallah Z."/>
            <person name="Amyotte S.G."/>
            <person name="Paz Z."/>
            <person name="Inderbitzin P."/>
            <person name="Hayes R.J."/>
            <person name="Heiman D.I."/>
            <person name="Young S."/>
            <person name="Zeng Q."/>
            <person name="Engels R."/>
            <person name="Galagan J."/>
            <person name="Cuomo C.A."/>
            <person name="Dobinson K.F."/>
            <person name="Ma L.-J."/>
        </authorList>
    </citation>
    <scope>NUCLEOTIDE SEQUENCE [LARGE SCALE GENOMIC DNA]</scope>
    <source>
        <strain evidence="3">VaMs.102 / ATCC MYA-4576 / FGSC 10136</strain>
    </source>
</reference>
<proteinExistence type="predicted"/>
<dbReference type="RefSeq" id="XP_003009225.1">
    <property type="nucleotide sequence ID" value="XM_003009179.1"/>
</dbReference>
<gene>
    <name evidence="2" type="ORF">VDBG_00908</name>
</gene>
<dbReference type="EMBL" id="DS985214">
    <property type="protein sequence ID" value="EEY14799.1"/>
    <property type="molecule type" value="Genomic_DNA"/>
</dbReference>
<keyword evidence="1" id="KW-0812">Transmembrane</keyword>
<dbReference type="HOGENOM" id="CLU_2607838_0_0_1"/>
<dbReference type="AlphaFoldDB" id="C9S7R4"/>
<keyword evidence="3" id="KW-1185">Reference proteome</keyword>
<evidence type="ECO:0000313" key="3">
    <source>
        <dbReference type="Proteomes" id="UP000008698"/>
    </source>
</evidence>
<dbReference type="InterPro" id="IPR013920">
    <property type="entry name" value="DUF1774_fun"/>
</dbReference>
<keyword evidence="1" id="KW-0472">Membrane</keyword>
<keyword evidence="1" id="KW-1133">Transmembrane helix</keyword>
<dbReference type="OrthoDB" id="3342455at2759"/>
<dbReference type="STRING" id="526221.C9S7R4"/>
<sequence>MDRVHALNPFAKKETHSAGSITTYKVLTILSWLLSVIVSFYYVLYTPHDGFTIRKSIWDQNRLYPTAFTLNSLITSIYW</sequence>